<organism evidence="1 2">
    <name type="scientific">Malus baccata</name>
    <name type="common">Siberian crab apple</name>
    <name type="synonym">Pyrus baccata</name>
    <dbReference type="NCBI Taxonomy" id="106549"/>
    <lineage>
        <taxon>Eukaryota</taxon>
        <taxon>Viridiplantae</taxon>
        <taxon>Streptophyta</taxon>
        <taxon>Embryophyta</taxon>
        <taxon>Tracheophyta</taxon>
        <taxon>Spermatophyta</taxon>
        <taxon>Magnoliopsida</taxon>
        <taxon>eudicotyledons</taxon>
        <taxon>Gunneridae</taxon>
        <taxon>Pentapetalae</taxon>
        <taxon>rosids</taxon>
        <taxon>fabids</taxon>
        <taxon>Rosales</taxon>
        <taxon>Rosaceae</taxon>
        <taxon>Amygdaloideae</taxon>
        <taxon>Maleae</taxon>
        <taxon>Malus</taxon>
    </lineage>
</organism>
<gene>
    <name evidence="1" type="ORF">C1H46_015406</name>
</gene>
<reference evidence="1 2" key="1">
    <citation type="journal article" date="2019" name="G3 (Bethesda)">
        <title>Sequencing of a Wild Apple (Malus baccata) Genome Unravels the Differences Between Cultivated and Wild Apple Species Regarding Disease Resistance and Cold Tolerance.</title>
        <authorList>
            <person name="Chen X."/>
        </authorList>
    </citation>
    <scope>NUCLEOTIDE SEQUENCE [LARGE SCALE GENOMIC DNA]</scope>
    <source>
        <strain evidence="2">cv. Shandingzi</strain>
        <tissue evidence="1">Leaves</tissue>
    </source>
</reference>
<dbReference type="EMBL" id="VIEB01000244">
    <property type="protein sequence ID" value="TQD99039.1"/>
    <property type="molecule type" value="Genomic_DNA"/>
</dbReference>
<evidence type="ECO:0008006" key="3">
    <source>
        <dbReference type="Google" id="ProtNLM"/>
    </source>
</evidence>
<evidence type="ECO:0000313" key="2">
    <source>
        <dbReference type="Proteomes" id="UP000315295"/>
    </source>
</evidence>
<protein>
    <recommendedName>
        <fullName evidence="3">Enolase N-terminal domain-containing protein</fullName>
    </recommendedName>
</protein>
<keyword evidence="2" id="KW-1185">Reference proteome</keyword>
<proteinExistence type="predicted"/>
<name>A0A540MKW0_MALBA</name>
<sequence length="81" mass="9444">MNEEHVVLVKARQIFDSRGNPTVERAWMKWQQNDHHDQQQQHIQYNFGGGELSRVFSFPIHAQGLQSFLNGNRTVKLDPIS</sequence>
<dbReference type="Proteomes" id="UP000315295">
    <property type="component" value="Unassembled WGS sequence"/>
</dbReference>
<comment type="caution">
    <text evidence="1">The sequence shown here is derived from an EMBL/GenBank/DDBJ whole genome shotgun (WGS) entry which is preliminary data.</text>
</comment>
<dbReference type="AlphaFoldDB" id="A0A540MKW0"/>
<accession>A0A540MKW0</accession>
<evidence type="ECO:0000313" key="1">
    <source>
        <dbReference type="EMBL" id="TQD99039.1"/>
    </source>
</evidence>